<dbReference type="PANTHER" id="PTHR34406:SF2">
    <property type="entry name" value="PERIPLASMIC PROTEIN"/>
    <property type="match status" value="1"/>
</dbReference>
<keyword evidence="1" id="KW-0732">Signal</keyword>
<dbReference type="AlphaFoldDB" id="A0A1I3IR53"/>
<dbReference type="Gene3D" id="2.40.128.110">
    <property type="entry name" value="Lipid/polyisoprenoid-binding, YceI-like"/>
    <property type="match status" value="1"/>
</dbReference>
<keyword evidence="4" id="KW-1185">Reference proteome</keyword>
<dbReference type="InterPro" id="IPR007372">
    <property type="entry name" value="Lipid/polyisoprenoid-bd_YceI"/>
</dbReference>
<dbReference type="STRING" id="1114924.SAMN05216258_107181"/>
<evidence type="ECO:0000313" key="3">
    <source>
        <dbReference type="EMBL" id="SFI50330.1"/>
    </source>
</evidence>
<dbReference type="Pfam" id="PF04264">
    <property type="entry name" value="YceI"/>
    <property type="match status" value="1"/>
</dbReference>
<name>A0A1I3IR53_9RHOB</name>
<gene>
    <name evidence="3" type="ORF">SAMN05216258_107181</name>
</gene>
<dbReference type="Proteomes" id="UP000199377">
    <property type="component" value="Unassembled WGS sequence"/>
</dbReference>
<evidence type="ECO:0000259" key="2">
    <source>
        <dbReference type="SMART" id="SM00867"/>
    </source>
</evidence>
<accession>A0A1I3IR53</accession>
<dbReference type="PANTHER" id="PTHR34406">
    <property type="entry name" value="PROTEIN YCEI"/>
    <property type="match status" value="1"/>
</dbReference>
<feature type="chain" id="PRO_5011635685" evidence="1">
    <location>
        <begin position="26"/>
        <end position="195"/>
    </location>
</feature>
<dbReference type="SMART" id="SM00867">
    <property type="entry name" value="YceI"/>
    <property type="match status" value="1"/>
</dbReference>
<dbReference type="EMBL" id="FOQH01000007">
    <property type="protein sequence ID" value="SFI50330.1"/>
    <property type="molecule type" value="Genomic_DNA"/>
</dbReference>
<evidence type="ECO:0000256" key="1">
    <source>
        <dbReference type="SAM" id="SignalP"/>
    </source>
</evidence>
<reference evidence="3 4" key="1">
    <citation type="submission" date="2016-10" db="EMBL/GenBank/DDBJ databases">
        <authorList>
            <person name="de Groot N.N."/>
        </authorList>
    </citation>
    <scope>NUCLEOTIDE SEQUENCE [LARGE SCALE GENOMIC DNA]</scope>
    <source>
        <strain evidence="3 4">CGMCC 1.11030</strain>
    </source>
</reference>
<dbReference type="InterPro" id="IPR036761">
    <property type="entry name" value="TTHA0802/YceI-like_sf"/>
</dbReference>
<organism evidence="3 4">
    <name type="scientific">Albimonas pacifica</name>
    <dbReference type="NCBI Taxonomy" id="1114924"/>
    <lineage>
        <taxon>Bacteria</taxon>
        <taxon>Pseudomonadati</taxon>
        <taxon>Pseudomonadota</taxon>
        <taxon>Alphaproteobacteria</taxon>
        <taxon>Rhodobacterales</taxon>
        <taxon>Paracoccaceae</taxon>
        <taxon>Albimonas</taxon>
    </lineage>
</organism>
<feature type="signal peptide" evidence="1">
    <location>
        <begin position="1"/>
        <end position="25"/>
    </location>
</feature>
<dbReference type="RefSeq" id="WP_177236293.1">
    <property type="nucleotide sequence ID" value="NZ_FOQH01000007.1"/>
</dbReference>
<proteinExistence type="predicted"/>
<protein>
    <submittedName>
        <fullName evidence="3">Polyisoprenoid-binding protein YceI</fullName>
    </submittedName>
</protein>
<evidence type="ECO:0000313" key="4">
    <source>
        <dbReference type="Proteomes" id="UP000199377"/>
    </source>
</evidence>
<dbReference type="SUPFAM" id="SSF101874">
    <property type="entry name" value="YceI-like"/>
    <property type="match status" value="1"/>
</dbReference>
<feature type="domain" description="Lipid/polyisoprenoid-binding YceI-like" evidence="2">
    <location>
        <begin position="27"/>
        <end position="192"/>
    </location>
</feature>
<sequence>MRLPLAFAPAFGLAAGLLAALPAAAEPYAMDRSHAAVIFSVDHVGFSVIHGRFNDFSADIDYDPENLAGSSVSFTLQAGSIDTGWDARDQHIKSGDMLDVENHPEITFVSKSVEVISDTQAKVTGEVTIKGVTNEETFDVTLNKTGPSPLDPDVTVVGFTIEGELDRTAYGVDYFAPAVAATMPVRIDLEASPAK</sequence>